<organism evidence="11 12">
    <name type="scientific">Prorocentrum cordatum</name>
    <dbReference type="NCBI Taxonomy" id="2364126"/>
    <lineage>
        <taxon>Eukaryota</taxon>
        <taxon>Sar</taxon>
        <taxon>Alveolata</taxon>
        <taxon>Dinophyceae</taxon>
        <taxon>Prorocentrales</taxon>
        <taxon>Prorocentraceae</taxon>
        <taxon>Prorocentrum</taxon>
    </lineage>
</organism>
<protein>
    <recommendedName>
        <fullName evidence="1">non-specific serine/threonine protein kinase</fullName>
        <ecNumber evidence="1">2.7.11.1</ecNumber>
    </recommendedName>
</protein>
<evidence type="ECO:0000313" key="11">
    <source>
        <dbReference type="EMBL" id="CAK0817337.1"/>
    </source>
</evidence>
<evidence type="ECO:0000256" key="3">
    <source>
        <dbReference type="ARBA" id="ARBA00022679"/>
    </source>
</evidence>
<keyword evidence="4" id="KW-0547">Nucleotide-binding</keyword>
<evidence type="ECO:0000256" key="2">
    <source>
        <dbReference type="ARBA" id="ARBA00022527"/>
    </source>
</evidence>
<sequence length="216" mass="24206">MDEESQSLFPEPVVLSWTRQTLEGLKLLHGQGVVHRDLKSSNIFLCQGRRRILIGDFGISKVLESTAYASSCVGTPAYMSPELMRNERYDYHVDMWAMGCVVFELSTLTLPFKASSLLELACQVIERPPEWQLWQHHSEELRSVAERLLDKDPLARPTAPQVLLEPLFAPGGRGAQEPPEAAWACVEPRGPDKHRSPDKRLVLTQQSDLSTTPGTS</sequence>
<feature type="non-terminal residue" evidence="11">
    <location>
        <position position="216"/>
    </location>
</feature>
<dbReference type="PANTHER" id="PTHR44899:SF3">
    <property type="entry name" value="SERINE_THREONINE-PROTEIN KINASE NEK1"/>
    <property type="match status" value="1"/>
</dbReference>
<evidence type="ECO:0000313" key="12">
    <source>
        <dbReference type="Proteomes" id="UP001189429"/>
    </source>
</evidence>
<name>A0ABN9RHP7_9DINO</name>
<dbReference type="PROSITE" id="PS00108">
    <property type="entry name" value="PROTEIN_KINASE_ST"/>
    <property type="match status" value="1"/>
</dbReference>
<evidence type="ECO:0000256" key="1">
    <source>
        <dbReference type="ARBA" id="ARBA00012513"/>
    </source>
</evidence>
<keyword evidence="5" id="KW-0418">Kinase</keyword>
<feature type="compositionally biased region" description="Polar residues" evidence="9">
    <location>
        <begin position="203"/>
        <end position="216"/>
    </location>
</feature>
<evidence type="ECO:0000256" key="7">
    <source>
        <dbReference type="ARBA" id="ARBA00047899"/>
    </source>
</evidence>
<dbReference type="EC" id="2.7.11.1" evidence="1"/>
<evidence type="ECO:0000259" key="10">
    <source>
        <dbReference type="PROSITE" id="PS50011"/>
    </source>
</evidence>
<keyword evidence="6" id="KW-0067">ATP-binding</keyword>
<dbReference type="InterPro" id="IPR000719">
    <property type="entry name" value="Prot_kinase_dom"/>
</dbReference>
<dbReference type="InterPro" id="IPR008271">
    <property type="entry name" value="Ser/Thr_kinase_AS"/>
</dbReference>
<comment type="caution">
    <text evidence="11">The sequence shown here is derived from an EMBL/GenBank/DDBJ whole genome shotgun (WGS) entry which is preliminary data.</text>
</comment>
<evidence type="ECO:0000256" key="5">
    <source>
        <dbReference type="ARBA" id="ARBA00022777"/>
    </source>
</evidence>
<dbReference type="PANTHER" id="PTHR44899">
    <property type="entry name" value="CAMK FAMILY PROTEIN KINASE"/>
    <property type="match status" value="1"/>
</dbReference>
<feature type="domain" description="Protein kinase" evidence="10">
    <location>
        <begin position="1"/>
        <end position="168"/>
    </location>
</feature>
<keyword evidence="3" id="KW-0808">Transferase</keyword>
<accession>A0ABN9RHP7</accession>
<dbReference type="InterPro" id="IPR051131">
    <property type="entry name" value="NEK_Ser/Thr_kinase_NIMA"/>
</dbReference>
<proteinExistence type="predicted"/>
<feature type="region of interest" description="Disordered" evidence="9">
    <location>
        <begin position="168"/>
        <end position="216"/>
    </location>
</feature>
<dbReference type="SMART" id="SM00220">
    <property type="entry name" value="S_TKc"/>
    <property type="match status" value="1"/>
</dbReference>
<dbReference type="SUPFAM" id="SSF56112">
    <property type="entry name" value="Protein kinase-like (PK-like)"/>
    <property type="match status" value="1"/>
</dbReference>
<dbReference type="PROSITE" id="PS50011">
    <property type="entry name" value="PROTEIN_KINASE_DOM"/>
    <property type="match status" value="1"/>
</dbReference>
<keyword evidence="12" id="KW-1185">Reference proteome</keyword>
<evidence type="ECO:0000256" key="4">
    <source>
        <dbReference type="ARBA" id="ARBA00022741"/>
    </source>
</evidence>
<dbReference type="Pfam" id="PF00069">
    <property type="entry name" value="Pkinase"/>
    <property type="match status" value="1"/>
</dbReference>
<dbReference type="Gene3D" id="1.10.510.10">
    <property type="entry name" value="Transferase(Phosphotransferase) domain 1"/>
    <property type="match status" value="1"/>
</dbReference>
<gene>
    <name evidence="11" type="ORF">PCOR1329_LOCUS19976</name>
</gene>
<evidence type="ECO:0000256" key="8">
    <source>
        <dbReference type="ARBA" id="ARBA00048679"/>
    </source>
</evidence>
<evidence type="ECO:0000256" key="9">
    <source>
        <dbReference type="SAM" id="MobiDB-lite"/>
    </source>
</evidence>
<evidence type="ECO:0000256" key="6">
    <source>
        <dbReference type="ARBA" id="ARBA00022840"/>
    </source>
</evidence>
<dbReference type="EMBL" id="CAUYUJ010006435">
    <property type="protein sequence ID" value="CAK0817337.1"/>
    <property type="molecule type" value="Genomic_DNA"/>
</dbReference>
<comment type="catalytic activity">
    <reaction evidence="7">
        <text>L-threonyl-[protein] + ATP = O-phospho-L-threonyl-[protein] + ADP + H(+)</text>
        <dbReference type="Rhea" id="RHEA:46608"/>
        <dbReference type="Rhea" id="RHEA-COMP:11060"/>
        <dbReference type="Rhea" id="RHEA-COMP:11605"/>
        <dbReference type="ChEBI" id="CHEBI:15378"/>
        <dbReference type="ChEBI" id="CHEBI:30013"/>
        <dbReference type="ChEBI" id="CHEBI:30616"/>
        <dbReference type="ChEBI" id="CHEBI:61977"/>
        <dbReference type="ChEBI" id="CHEBI:456216"/>
        <dbReference type="EC" id="2.7.11.1"/>
    </reaction>
</comment>
<dbReference type="InterPro" id="IPR011009">
    <property type="entry name" value="Kinase-like_dom_sf"/>
</dbReference>
<keyword evidence="2" id="KW-0723">Serine/threonine-protein kinase</keyword>
<dbReference type="Proteomes" id="UP001189429">
    <property type="component" value="Unassembled WGS sequence"/>
</dbReference>
<reference evidence="11" key="1">
    <citation type="submission" date="2023-10" db="EMBL/GenBank/DDBJ databases">
        <authorList>
            <person name="Chen Y."/>
            <person name="Shah S."/>
            <person name="Dougan E. K."/>
            <person name="Thang M."/>
            <person name="Chan C."/>
        </authorList>
    </citation>
    <scope>NUCLEOTIDE SEQUENCE [LARGE SCALE GENOMIC DNA]</scope>
</reference>
<comment type="catalytic activity">
    <reaction evidence="8">
        <text>L-seryl-[protein] + ATP = O-phospho-L-seryl-[protein] + ADP + H(+)</text>
        <dbReference type="Rhea" id="RHEA:17989"/>
        <dbReference type="Rhea" id="RHEA-COMP:9863"/>
        <dbReference type="Rhea" id="RHEA-COMP:11604"/>
        <dbReference type="ChEBI" id="CHEBI:15378"/>
        <dbReference type="ChEBI" id="CHEBI:29999"/>
        <dbReference type="ChEBI" id="CHEBI:30616"/>
        <dbReference type="ChEBI" id="CHEBI:83421"/>
        <dbReference type="ChEBI" id="CHEBI:456216"/>
        <dbReference type="EC" id="2.7.11.1"/>
    </reaction>
</comment>
<feature type="compositionally biased region" description="Basic and acidic residues" evidence="9">
    <location>
        <begin position="189"/>
        <end position="201"/>
    </location>
</feature>